<dbReference type="PANTHER" id="PTHR33990:SF1">
    <property type="entry name" value="PROTEIN YJDN"/>
    <property type="match status" value="1"/>
</dbReference>
<name>A0A1N7IRM7_9BACI</name>
<evidence type="ECO:0000259" key="1">
    <source>
        <dbReference type="Pfam" id="PF06983"/>
    </source>
</evidence>
<evidence type="ECO:0000313" key="3">
    <source>
        <dbReference type="Proteomes" id="UP000187608"/>
    </source>
</evidence>
<protein>
    <submittedName>
        <fullName evidence="2">PhnB protein</fullName>
    </submittedName>
</protein>
<dbReference type="OrthoDB" id="9795306at2"/>
<dbReference type="RefSeq" id="WP_076556967.1">
    <property type="nucleotide sequence ID" value="NZ_FTOC01000002.1"/>
</dbReference>
<dbReference type="PANTHER" id="PTHR33990">
    <property type="entry name" value="PROTEIN YJDN-RELATED"/>
    <property type="match status" value="1"/>
</dbReference>
<dbReference type="AlphaFoldDB" id="A0A1N7IRM7"/>
<gene>
    <name evidence="2" type="ORF">SAMN05421687_10251</name>
</gene>
<evidence type="ECO:0000313" key="2">
    <source>
        <dbReference type="EMBL" id="SIS39765.1"/>
    </source>
</evidence>
<proteinExistence type="predicted"/>
<sequence>MVMNAEVALKNGHSFMISDVPPGIGMPFQKGNNISITITTDDKEEAKAIFGQLAEGGKITMELQETFWSPSYGSVIDRFGIEWQISVEPVTEK</sequence>
<feature type="domain" description="PhnB-like" evidence="1">
    <location>
        <begin position="25"/>
        <end position="85"/>
    </location>
</feature>
<dbReference type="CDD" id="cd06588">
    <property type="entry name" value="PhnB_like"/>
    <property type="match status" value="1"/>
</dbReference>
<dbReference type="InterPro" id="IPR029068">
    <property type="entry name" value="Glyas_Bleomycin-R_OHBP_Dase"/>
</dbReference>
<keyword evidence="3" id="KW-1185">Reference proteome</keyword>
<dbReference type="SUPFAM" id="SSF54593">
    <property type="entry name" value="Glyoxalase/Bleomycin resistance protein/Dihydroxybiphenyl dioxygenase"/>
    <property type="match status" value="1"/>
</dbReference>
<dbReference type="Pfam" id="PF06983">
    <property type="entry name" value="3-dmu-9_3-mt"/>
    <property type="match status" value="1"/>
</dbReference>
<accession>A0A1N7IRM7</accession>
<dbReference type="STRING" id="570947.SAMN05421687_10251"/>
<dbReference type="Proteomes" id="UP000187608">
    <property type="component" value="Unassembled WGS sequence"/>
</dbReference>
<dbReference type="InterPro" id="IPR028973">
    <property type="entry name" value="PhnB-like"/>
</dbReference>
<dbReference type="Gene3D" id="3.10.180.10">
    <property type="entry name" value="2,3-Dihydroxybiphenyl 1,2-Dioxygenase, domain 1"/>
    <property type="match status" value="1"/>
</dbReference>
<dbReference type="EMBL" id="FTOC01000002">
    <property type="protein sequence ID" value="SIS39765.1"/>
    <property type="molecule type" value="Genomic_DNA"/>
</dbReference>
<reference evidence="3" key="1">
    <citation type="submission" date="2017-01" db="EMBL/GenBank/DDBJ databases">
        <authorList>
            <person name="Varghese N."/>
            <person name="Submissions S."/>
        </authorList>
    </citation>
    <scope>NUCLEOTIDE SEQUENCE [LARGE SCALE GENOMIC DNA]</scope>
    <source>
        <strain evidence="3">DSM 23127</strain>
    </source>
</reference>
<organism evidence="2 3">
    <name type="scientific">Salimicrobium flavidum</name>
    <dbReference type="NCBI Taxonomy" id="570947"/>
    <lineage>
        <taxon>Bacteria</taxon>
        <taxon>Bacillati</taxon>
        <taxon>Bacillota</taxon>
        <taxon>Bacilli</taxon>
        <taxon>Bacillales</taxon>
        <taxon>Bacillaceae</taxon>
        <taxon>Salimicrobium</taxon>
    </lineage>
</organism>